<dbReference type="AlphaFoldDB" id="A0A067MIB0"/>
<accession>A0A067MIB0</accession>
<dbReference type="Proteomes" id="UP000027195">
    <property type="component" value="Unassembled WGS sequence"/>
</dbReference>
<protein>
    <recommendedName>
        <fullName evidence="3">Tc1-like transposase DDE domain-containing protein</fullName>
    </recommendedName>
</protein>
<dbReference type="InParanoid" id="A0A067MIB0"/>
<dbReference type="EMBL" id="KL198060">
    <property type="protein sequence ID" value="KDQ11291.1"/>
    <property type="molecule type" value="Genomic_DNA"/>
</dbReference>
<evidence type="ECO:0000313" key="2">
    <source>
        <dbReference type="Proteomes" id="UP000027195"/>
    </source>
</evidence>
<evidence type="ECO:0000313" key="1">
    <source>
        <dbReference type="EMBL" id="KDQ11291.1"/>
    </source>
</evidence>
<dbReference type="Gene3D" id="3.30.420.10">
    <property type="entry name" value="Ribonuclease H-like superfamily/Ribonuclease H"/>
    <property type="match status" value="1"/>
</dbReference>
<reference evidence="2" key="1">
    <citation type="journal article" date="2014" name="Proc. Natl. Acad. Sci. U.S.A.">
        <title>Extensive sampling of basidiomycete genomes demonstrates inadequacy of the white-rot/brown-rot paradigm for wood decay fungi.</title>
        <authorList>
            <person name="Riley R."/>
            <person name="Salamov A.A."/>
            <person name="Brown D.W."/>
            <person name="Nagy L.G."/>
            <person name="Floudas D."/>
            <person name="Held B.W."/>
            <person name="Levasseur A."/>
            <person name="Lombard V."/>
            <person name="Morin E."/>
            <person name="Otillar R."/>
            <person name="Lindquist E.A."/>
            <person name="Sun H."/>
            <person name="LaButti K.M."/>
            <person name="Schmutz J."/>
            <person name="Jabbour D."/>
            <person name="Luo H."/>
            <person name="Baker S.E."/>
            <person name="Pisabarro A.G."/>
            <person name="Walton J.D."/>
            <person name="Blanchette R.A."/>
            <person name="Henrissat B."/>
            <person name="Martin F."/>
            <person name="Cullen D."/>
            <person name="Hibbett D.S."/>
            <person name="Grigoriev I.V."/>
        </authorList>
    </citation>
    <scope>NUCLEOTIDE SEQUENCE [LARGE SCALE GENOMIC DNA]</scope>
    <source>
        <strain evidence="2">FD-172 SS1</strain>
    </source>
</reference>
<evidence type="ECO:0008006" key="3">
    <source>
        <dbReference type="Google" id="ProtNLM"/>
    </source>
</evidence>
<sequence>AKIVSKWRVRNRISTLEWPAVSPDLSPTENVWDLLDRKVRRRYPRPRNADELWAALKEEWGNITWKVCQKLTDSMKSRVEACIKARGGATHY</sequence>
<dbReference type="OrthoDB" id="3226274at2759"/>
<dbReference type="InterPro" id="IPR036397">
    <property type="entry name" value="RNaseH_sf"/>
</dbReference>
<dbReference type="STRING" id="930990.A0A067MIB0"/>
<name>A0A067MIB0_BOTB1</name>
<organism evidence="1 2">
    <name type="scientific">Botryobasidium botryosum (strain FD-172 SS1)</name>
    <dbReference type="NCBI Taxonomy" id="930990"/>
    <lineage>
        <taxon>Eukaryota</taxon>
        <taxon>Fungi</taxon>
        <taxon>Dikarya</taxon>
        <taxon>Basidiomycota</taxon>
        <taxon>Agaricomycotina</taxon>
        <taxon>Agaricomycetes</taxon>
        <taxon>Cantharellales</taxon>
        <taxon>Botryobasidiaceae</taxon>
        <taxon>Botryobasidium</taxon>
    </lineage>
</organism>
<feature type="non-terminal residue" evidence="1">
    <location>
        <position position="1"/>
    </location>
</feature>
<gene>
    <name evidence="1" type="ORF">BOTBODRAFT_114624</name>
</gene>
<proteinExistence type="predicted"/>
<keyword evidence="2" id="KW-1185">Reference proteome</keyword>
<dbReference type="HOGENOM" id="CLU_033666_12_6_1"/>
<dbReference type="GO" id="GO:0003676">
    <property type="term" value="F:nucleic acid binding"/>
    <property type="evidence" value="ECO:0007669"/>
    <property type="project" value="InterPro"/>
</dbReference>